<accession>A0A848C4C5</accession>
<protein>
    <submittedName>
        <fullName evidence="1">Uncharacterized protein</fullName>
    </submittedName>
</protein>
<reference evidence="1 2" key="1">
    <citation type="submission" date="2020-04" db="EMBL/GenBank/DDBJ databases">
        <authorList>
            <person name="Hitch T.C.A."/>
            <person name="Wylensek D."/>
            <person name="Clavel T."/>
        </authorList>
    </citation>
    <scope>NUCLEOTIDE SEQUENCE [LARGE SCALE GENOMIC DNA]</scope>
    <source>
        <strain evidence="1 2">Oil-RF-744-FAT-WT-6-1</strain>
    </source>
</reference>
<comment type="caution">
    <text evidence="1">The sequence shown here is derived from an EMBL/GenBank/DDBJ whole genome shotgun (WGS) entry which is preliminary data.</text>
</comment>
<dbReference type="Proteomes" id="UP000591071">
    <property type="component" value="Unassembled WGS sequence"/>
</dbReference>
<evidence type="ECO:0000313" key="1">
    <source>
        <dbReference type="EMBL" id="NME29373.1"/>
    </source>
</evidence>
<sequence length="240" mass="26168">MKYNVLKWTGKCIGKAVRTGTQYTRHSIEYGKETRNMLKDNQERWKRCIEQHQMAVTRLSVTIEKTMTLIAICKRYGLDIKEIPLPSARSLEKQFPDCNLNQHECFIVKGVTAGITSVSAALGTTALCGTASTGAAISSLHGAASIGAILADLGGGSAAAGGLGIAGGMAVLGSAFAIPAIGVGGYLWDKSIREQHEQLIKMEKQVNQECSALFHLYMKYDHLNINLIQWLTQKQKKQLE</sequence>
<proteinExistence type="predicted"/>
<dbReference type="AlphaFoldDB" id="A0A848C4C5"/>
<organism evidence="1 2">
    <name type="scientific">Megasphaera hexanoica</name>
    <dbReference type="NCBI Taxonomy" id="1675036"/>
    <lineage>
        <taxon>Bacteria</taxon>
        <taxon>Bacillati</taxon>
        <taxon>Bacillota</taxon>
        <taxon>Negativicutes</taxon>
        <taxon>Veillonellales</taxon>
        <taxon>Veillonellaceae</taxon>
        <taxon>Megasphaera</taxon>
    </lineage>
</organism>
<dbReference type="EMBL" id="JABAFG010000031">
    <property type="protein sequence ID" value="NME29373.1"/>
    <property type="molecule type" value="Genomic_DNA"/>
</dbReference>
<name>A0A848C4C5_9FIRM</name>
<dbReference type="RefSeq" id="WP_170088098.1">
    <property type="nucleotide sequence ID" value="NZ_JABAFG010000031.1"/>
</dbReference>
<evidence type="ECO:0000313" key="2">
    <source>
        <dbReference type="Proteomes" id="UP000591071"/>
    </source>
</evidence>
<gene>
    <name evidence="1" type="ORF">HF872_12230</name>
</gene>